<accession>A0A0D6PB64</accession>
<evidence type="ECO:0000259" key="7">
    <source>
        <dbReference type="SMART" id="SM00988"/>
    </source>
</evidence>
<comment type="function">
    <text evidence="5">Involved in urease metallocenter assembly. Binds nickel. Probably functions as a nickel donor during metallocenter assembly.</text>
</comment>
<evidence type="ECO:0000256" key="5">
    <source>
        <dbReference type="HAMAP-Rule" id="MF_00822"/>
    </source>
</evidence>
<dbReference type="Gene3D" id="2.60.260.20">
    <property type="entry name" value="Urease metallochaperone UreE, N-terminal domain"/>
    <property type="match status" value="1"/>
</dbReference>
<dbReference type="PIRSF" id="PIRSF036402">
    <property type="entry name" value="Ureas_acces_UreE"/>
    <property type="match status" value="1"/>
</dbReference>
<dbReference type="GO" id="GO:0005737">
    <property type="term" value="C:cytoplasm"/>
    <property type="evidence" value="ECO:0007669"/>
    <property type="project" value="UniProtKB-SubCell"/>
</dbReference>
<evidence type="ECO:0000313" key="9">
    <source>
        <dbReference type="Proteomes" id="UP000032680"/>
    </source>
</evidence>
<sequence length="160" mass="17499">MRAVAVLRAGTWDGAAADTVLIDHDHRHRRRIRLTTLGGATLLLDLEQATHLRDGDALVLDDGSRMRVAARPEPVLDIHAHDPAALLRIAWHLGNRHLPVQLLPGRLRIRADHVIAEMVAGLGGHAEALEAPFDPEAGAYEGGGGHAHHHHDHDHDDHEH</sequence>
<organism evidence="8 9">
    <name type="scientific">Acidisphaera rubrifaciens HS-AP3</name>
    <dbReference type="NCBI Taxonomy" id="1231350"/>
    <lineage>
        <taxon>Bacteria</taxon>
        <taxon>Pseudomonadati</taxon>
        <taxon>Pseudomonadota</taxon>
        <taxon>Alphaproteobacteria</taxon>
        <taxon>Acetobacterales</taxon>
        <taxon>Acetobacteraceae</taxon>
        <taxon>Acidisphaera</taxon>
    </lineage>
</organism>
<dbReference type="Proteomes" id="UP000032680">
    <property type="component" value="Unassembled WGS sequence"/>
</dbReference>
<comment type="subcellular location">
    <subcellularLocation>
        <location evidence="1 5">Cytoplasm</location>
    </subcellularLocation>
</comment>
<dbReference type="Pfam" id="PF05194">
    <property type="entry name" value="UreE_C"/>
    <property type="match status" value="1"/>
</dbReference>
<dbReference type="InterPro" id="IPR036118">
    <property type="entry name" value="UreE_N_sf"/>
</dbReference>
<keyword evidence="4 5" id="KW-0143">Chaperone</keyword>
<name>A0A0D6PB64_9PROT</name>
<evidence type="ECO:0000313" key="8">
    <source>
        <dbReference type="EMBL" id="GAN78438.1"/>
    </source>
</evidence>
<keyword evidence="9" id="KW-1185">Reference proteome</keyword>
<dbReference type="SMART" id="SM00988">
    <property type="entry name" value="UreE_N"/>
    <property type="match status" value="1"/>
</dbReference>
<comment type="caution">
    <text evidence="8">The sequence shown here is derived from an EMBL/GenBank/DDBJ whole genome shotgun (WGS) entry which is preliminary data.</text>
</comment>
<dbReference type="RefSeq" id="WP_048863093.1">
    <property type="nucleotide sequence ID" value="NZ_BANB01000852.1"/>
</dbReference>
<dbReference type="Pfam" id="PF02814">
    <property type="entry name" value="UreE_N"/>
    <property type="match status" value="1"/>
</dbReference>
<dbReference type="SUPFAM" id="SSF69287">
    <property type="entry name" value="Urease metallochaperone UreE, N-terminal domain"/>
    <property type="match status" value="1"/>
</dbReference>
<dbReference type="AlphaFoldDB" id="A0A0D6PB64"/>
<dbReference type="GO" id="GO:0051082">
    <property type="term" value="F:unfolded protein binding"/>
    <property type="evidence" value="ECO:0007669"/>
    <property type="project" value="UniProtKB-UniRule"/>
</dbReference>
<evidence type="ECO:0000256" key="6">
    <source>
        <dbReference type="SAM" id="MobiDB-lite"/>
    </source>
</evidence>
<dbReference type="GO" id="GO:0016151">
    <property type="term" value="F:nickel cation binding"/>
    <property type="evidence" value="ECO:0007669"/>
    <property type="project" value="UniProtKB-UniRule"/>
</dbReference>
<dbReference type="InterPro" id="IPR007864">
    <property type="entry name" value="UreE_C_dom"/>
</dbReference>
<proteinExistence type="inferred from homology"/>
<feature type="domain" description="UreE urease accessory N-terminal" evidence="7">
    <location>
        <begin position="2"/>
        <end position="66"/>
    </location>
</feature>
<feature type="region of interest" description="Disordered" evidence="6">
    <location>
        <begin position="135"/>
        <end position="160"/>
    </location>
</feature>
<evidence type="ECO:0000256" key="1">
    <source>
        <dbReference type="ARBA" id="ARBA00004496"/>
    </source>
</evidence>
<dbReference type="SUPFAM" id="SSF69737">
    <property type="entry name" value="Urease metallochaperone UreE, C-terminal domain"/>
    <property type="match status" value="1"/>
</dbReference>
<reference evidence="8 9" key="1">
    <citation type="submission" date="2012-11" db="EMBL/GenBank/DDBJ databases">
        <title>Whole genome sequence of Acidisphaera rubrifaciens HS-AP3.</title>
        <authorList>
            <person name="Azuma Y."/>
            <person name="Higashiura N."/>
            <person name="Hirakawa H."/>
            <person name="Matsushita K."/>
        </authorList>
    </citation>
    <scope>NUCLEOTIDE SEQUENCE [LARGE SCALE GENOMIC DNA]</scope>
    <source>
        <strain evidence="8 9">HS-AP3</strain>
    </source>
</reference>
<dbReference type="EMBL" id="BANB01000852">
    <property type="protein sequence ID" value="GAN78438.1"/>
    <property type="molecule type" value="Genomic_DNA"/>
</dbReference>
<dbReference type="Gene3D" id="3.30.70.790">
    <property type="entry name" value="UreE, C-terminal domain"/>
    <property type="match status" value="1"/>
</dbReference>
<keyword evidence="3 5" id="KW-0533">Nickel</keyword>
<dbReference type="GO" id="GO:0006457">
    <property type="term" value="P:protein folding"/>
    <property type="evidence" value="ECO:0007669"/>
    <property type="project" value="InterPro"/>
</dbReference>
<gene>
    <name evidence="5" type="primary">ureE</name>
    <name evidence="8" type="ORF">Asru_0854_05</name>
</gene>
<dbReference type="OrthoDB" id="9802215at2"/>
<dbReference type="GO" id="GO:0065003">
    <property type="term" value="P:protein-containing complex assembly"/>
    <property type="evidence" value="ECO:0007669"/>
    <property type="project" value="InterPro"/>
</dbReference>
<protein>
    <recommendedName>
        <fullName evidence="5">Urease accessory protein UreE</fullName>
    </recommendedName>
</protein>
<evidence type="ECO:0000256" key="3">
    <source>
        <dbReference type="ARBA" id="ARBA00022596"/>
    </source>
</evidence>
<evidence type="ECO:0000256" key="2">
    <source>
        <dbReference type="ARBA" id="ARBA00022490"/>
    </source>
</evidence>
<dbReference type="HAMAP" id="MF_00822">
    <property type="entry name" value="UreE"/>
    <property type="match status" value="1"/>
</dbReference>
<evidence type="ECO:0000256" key="4">
    <source>
        <dbReference type="ARBA" id="ARBA00023186"/>
    </source>
</evidence>
<comment type="similarity">
    <text evidence="5">Belongs to the UreE family.</text>
</comment>
<keyword evidence="2 5" id="KW-0963">Cytoplasm</keyword>
<dbReference type="InterPro" id="IPR012406">
    <property type="entry name" value="UreE"/>
</dbReference>
<dbReference type="InterPro" id="IPR004029">
    <property type="entry name" value="UreE_N"/>
</dbReference>
<dbReference type="GO" id="GO:0019627">
    <property type="term" value="P:urea metabolic process"/>
    <property type="evidence" value="ECO:0007669"/>
    <property type="project" value="InterPro"/>
</dbReference>